<evidence type="ECO:0000313" key="4">
    <source>
        <dbReference type="EMBL" id="MCP2729510.1"/>
    </source>
</evidence>
<keyword evidence="5" id="KW-1185">Reference proteome</keyword>
<keyword evidence="1" id="KW-0378">Hydrolase</keyword>
<feature type="chain" id="PRO_5042086151" evidence="2">
    <location>
        <begin position="34"/>
        <end position="351"/>
    </location>
</feature>
<accession>A0AAE3KMI0</accession>
<dbReference type="GO" id="GO:0016787">
    <property type="term" value="F:hydrolase activity"/>
    <property type="evidence" value="ECO:0007669"/>
    <property type="project" value="UniProtKB-KW"/>
</dbReference>
<proteinExistence type="predicted"/>
<sequence length="351" mass="37605">MVSKVINKFKYLICLTVLIILFVLNLSPTTAWAQTSYKGTFKLSKSCDATTSISGKNPVHLTVGKIYEVTGLNKDDNATHAYITVPGSASRWVALKCGTLGKGTTPLPTNNSKFLPFFDNINNPINVAVGGKQDLTPPPPTLNEFDLAINELCGEPGTAVNSGDFQAMMNQFPDVLANIKARVGGSITRGNTADSKFINDLTNLWFKTEGFDHIFCGEATGNTIGGLHFVGRYLDLQNKGLAGRLPGADNKAEVKPGAVYTLGAVMEVGNRKIQSPVKGYGYTLNAEDILAIATKAYKDNPHSGTTTKACLLSVTDDGKTFNTVFVTKENSIRTIYPDATPDYKGTSACNG</sequence>
<dbReference type="InterPro" id="IPR037227">
    <property type="entry name" value="EndoU-like"/>
</dbReference>
<dbReference type="AlphaFoldDB" id="A0AAE3KMI0"/>
<gene>
    <name evidence="4" type="ORF">NJ959_13720</name>
</gene>
<keyword evidence="2" id="KW-0732">Signal</keyword>
<comment type="caution">
    <text evidence="4">The sequence shown here is derived from an EMBL/GenBank/DDBJ whole genome shotgun (WGS) entry which is preliminary data.</text>
</comment>
<evidence type="ECO:0000256" key="1">
    <source>
        <dbReference type="ARBA" id="ARBA00022801"/>
    </source>
</evidence>
<evidence type="ECO:0000313" key="5">
    <source>
        <dbReference type="Proteomes" id="UP001204953"/>
    </source>
</evidence>
<evidence type="ECO:0000256" key="2">
    <source>
        <dbReference type="SAM" id="SignalP"/>
    </source>
</evidence>
<organism evidence="4 5">
    <name type="scientific">Limnofasciculus baicalensis BBK-W-15</name>
    <dbReference type="NCBI Taxonomy" id="2699891"/>
    <lineage>
        <taxon>Bacteria</taxon>
        <taxon>Bacillati</taxon>
        <taxon>Cyanobacteriota</taxon>
        <taxon>Cyanophyceae</taxon>
        <taxon>Coleofasciculales</taxon>
        <taxon>Coleofasciculaceae</taxon>
        <taxon>Limnofasciculus</taxon>
        <taxon>Limnofasciculus baicalensis</taxon>
    </lineage>
</organism>
<name>A0AAE3KMI0_9CYAN</name>
<dbReference type="Pfam" id="PF14436">
    <property type="entry name" value="EndoU_bacteria"/>
    <property type="match status" value="1"/>
</dbReference>
<dbReference type="GO" id="GO:0004540">
    <property type="term" value="F:RNA nuclease activity"/>
    <property type="evidence" value="ECO:0007669"/>
    <property type="project" value="UniProtKB-ARBA"/>
</dbReference>
<dbReference type="EMBL" id="JAMZMM010000121">
    <property type="protein sequence ID" value="MCP2729510.1"/>
    <property type="molecule type" value="Genomic_DNA"/>
</dbReference>
<feature type="signal peptide" evidence="2">
    <location>
        <begin position="1"/>
        <end position="33"/>
    </location>
</feature>
<dbReference type="InterPro" id="IPR029501">
    <property type="entry name" value="EndoU_bac"/>
</dbReference>
<dbReference type="SUPFAM" id="SSF142877">
    <property type="entry name" value="EndoU-like"/>
    <property type="match status" value="1"/>
</dbReference>
<dbReference type="RefSeq" id="WP_254012294.1">
    <property type="nucleotide sequence ID" value="NZ_JAMZMM010000121.1"/>
</dbReference>
<dbReference type="Proteomes" id="UP001204953">
    <property type="component" value="Unassembled WGS sequence"/>
</dbReference>
<feature type="domain" description="Bacterial EndoU nuclease" evidence="3">
    <location>
        <begin position="208"/>
        <end position="339"/>
    </location>
</feature>
<protein>
    <submittedName>
        <fullName evidence="4">EndoU domain-containing protein</fullName>
    </submittedName>
</protein>
<reference evidence="4" key="1">
    <citation type="submission" date="2022-06" db="EMBL/GenBank/DDBJ databases">
        <title>New cyanobacteria of genus Symplocastrum in benthos of Lake Baikal.</title>
        <authorList>
            <person name="Sorokovikova E."/>
            <person name="Tikhonova I."/>
            <person name="Krasnopeev A."/>
            <person name="Evseev P."/>
            <person name="Gladkikh A."/>
            <person name="Belykh O."/>
        </authorList>
    </citation>
    <scope>NUCLEOTIDE SEQUENCE</scope>
    <source>
        <strain evidence="4">BBK-W-15</strain>
    </source>
</reference>
<dbReference type="GO" id="GO:0004519">
    <property type="term" value="F:endonuclease activity"/>
    <property type="evidence" value="ECO:0007669"/>
    <property type="project" value="InterPro"/>
</dbReference>
<evidence type="ECO:0000259" key="3">
    <source>
        <dbReference type="Pfam" id="PF14436"/>
    </source>
</evidence>